<dbReference type="Gene3D" id="3.30.2420.10">
    <property type="entry name" value="TonB"/>
    <property type="match status" value="2"/>
</dbReference>
<keyword evidence="2" id="KW-0812">Transmembrane</keyword>
<organism evidence="5 6">
    <name type="scientific">Bradymonas sediminis</name>
    <dbReference type="NCBI Taxonomy" id="1548548"/>
    <lineage>
        <taxon>Bacteria</taxon>
        <taxon>Deltaproteobacteria</taxon>
        <taxon>Bradymonadales</taxon>
        <taxon>Bradymonadaceae</taxon>
        <taxon>Bradymonas</taxon>
    </lineage>
</organism>
<keyword evidence="4" id="KW-0472">Membrane</keyword>
<dbReference type="SUPFAM" id="SSF74653">
    <property type="entry name" value="TolA/TonB C-terminal domain"/>
    <property type="match status" value="1"/>
</dbReference>
<protein>
    <submittedName>
        <fullName evidence="5">Uncharacterized protein</fullName>
    </submittedName>
</protein>
<dbReference type="InterPro" id="IPR049806">
    <property type="entry name" value="MasK-like_C"/>
</dbReference>
<keyword evidence="3" id="KW-1133">Transmembrane helix</keyword>
<accession>A0A2Z4FMX9</accession>
<evidence type="ECO:0000256" key="1">
    <source>
        <dbReference type="ARBA" id="ARBA00004167"/>
    </source>
</evidence>
<dbReference type="PROSITE" id="PS51257">
    <property type="entry name" value="PROKAR_LIPOPROTEIN"/>
    <property type="match status" value="1"/>
</dbReference>
<name>A0A2Z4FMX9_9DELT</name>
<gene>
    <name evidence="5" type="ORF">DN745_13780</name>
</gene>
<keyword evidence="6" id="KW-1185">Reference proteome</keyword>
<dbReference type="InterPro" id="IPR006260">
    <property type="entry name" value="TonB/TolA_C"/>
</dbReference>
<dbReference type="GO" id="GO:0016020">
    <property type="term" value="C:membrane"/>
    <property type="evidence" value="ECO:0007669"/>
    <property type="project" value="UniProtKB-SubCell"/>
</dbReference>
<dbReference type="NCBIfam" id="TIGR01352">
    <property type="entry name" value="tonB_Cterm"/>
    <property type="match status" value="1"/>
</dbReference>
<evidence type="ECO:0000256" key="4">
    <source>
        <dbReference type="ARBA" id="ARBA00023136"/>
    </source>
</evidence>
<dbReference type="AlphaFoldDB" id="A0A2Z4FMX9"/>
<evidence type="ECO:0000256" key="3">
    <source>
        <dbReference type="ARBA" id="ARBA00022989"/>
    </source>
</evidence>
<dbReference type="NCBIfam" id="NF033768">
    <property type="entry name" value="myxo_SS_tail"/>
    <property type="match status" value="2"/>
</dbReference>
<evidence type="ECO:0000313" key="6">
    <source>
        <dbReference type="Proteomes" id="UP000249799"/>
    </source>
</evidence>
<evidence type="ECO:0000313" key="5">
    <source>
        <dbReference type="EMBL" id="AWV90341.1"/>
    </source>
</evidence>
<dbReference type="KEGG" id="bsed:DN745_13780"/>
<sequence>MPLRIWAATRVGLGTRHLMSLLAWSVALALSACSTQSQVVAEDASVPAQVRADDKVGATAGPEGADDTRAGSSDEGAPPKGSLPRSVILRVVTENTSELVACYEAELRRDPTLAGQVNVRFRIANSGDVDSVSVSRSTLDNPIVESCIVANIARWRFPEPEGDGIVVVNYPFNFSRGGEGKDAKAKKGAPVLDAATISNIVKANEPQLQKCYQETLEKHPSLAGDVAVKFTIENSGAVTDAVVMSSTLQSSEVESCITYTMLTWRFPPSADGDVVATKTFAFRIKQPYL</sequence>
<reference evidence="5 6" key="1">
    <citation type="submission" date="2018-06" db="EMBL/GenBank/DDBJ databases">
        <title>Lujinxingia sediminis gen. nov. sp. nov., a new facultative anaerobic member of the class Deltaproteobacteria, and proposal of Lujinxingaceae fam. nov.</title>
        <authorList>
            <person name="Guo L.-Y."/>
            <person name="Li C.-M."/>
            <person name="Wang S."/>
            <person name="Du Z.-J."/>
        </authorList>
    </citation>
    <scope>NUCLEOTIDE SEQUENCE [LARGE SCALE GENOMIC DNA]</scope>
    <source>
        <strain evidence="5 6">FA350</strain>
    </source>
</reference>
<evidence type="ECO:0000256" key="2">
    <source>
        <dbReference type="ARBA" id="ARBA00022692"/>
    </source>
</evidence>
<dbReference type="Proteomes" id="UP000249799">
    <property type="component" value="Chromosome"/>
</dbReference>
<dbReference type="OrthoDB" id="5377858at2"/>
<proteinExistence type="predicted"/>
<comment type="subcellular location">
    <subcellularLocation>
        <location evidence="1">Membrane</location>
        <topology evidence="1">Single-pass membrane protein</topology>
    </subcellularLocation>
</comment>
<dbReference type="EMBL" id="CP030032">
    <property type="protein sequence ID" value="AWV90341.1"/>
    <property type="molecule type" value="Genomic_DNA"/>
</dbReference>